<keyword evidence="4" id="KW-1185">Reference proteome</keyword>
<evidence type="ECO:0000256" key="2">
    <source>
        <dbReference type="SAM" id="SignalP"/>
    </source>
</evidence>
<dbReference type="EMBL" id="JBJUIK010000006">
    <property type="protein sequence ID" value="KAL3525840.1"/>
    <property type="molecule type" value="Genomic_DNA"/>
</dbReference>
<dbReference type="Proteomes" id="UP001630127">
    <property type="component" value="Unassembled WGS sequence"/>
</dbReference>
<reference evidence="3 4" key="1">
    <citation type="submission" date="2024-11" db="EMBL/GenBank/DDBJ databases">
        <title>A near-complete genome assembly of Cinchona calisaya.</title>
        <authorList>
            <person name="Lian D.C."/>
            <person name="Zhao X.W."/>
            <person name="Wei L."/>
        </authorList>
    </citation>
    <scope>NUCLEOTIDE SEQUENCE [LARGE SCALE GENOMIC DNA]</scope>
    <source>
        <tissue evidence="3">Nenye</tissue>
    </source>
</reference>
<name>A0ABD3A5L7_9GENT</name>
<comment type="caution">
    <text evidence="3">The sequence shown here is derived from an EMBL/GenBank/DDBJ whole genome shotgun (WGS) entry which is preliminary data.</text>
</comment>
<keyword evidence="2" id="KW-0732">Signal</keyword>
<feature type="compositionally biased region" description="Acidic residues" evidence="1">
    <location>
        <begin position="69"/>
        <end position="78"/>
    </location>
</feature>
<gene>
    <name evidence="3" type="ORF">ACH5RR_014212</name>
</gene>
<proteinExistence type="predicted"/>
<dbReference type="AlphaFoldDB" id="A0ABD3A5L7"/>
<protein>
    <submittedName>
        <fullName evidence="3">Uncharacterized protein</fullName>
    </submittedName>
</protein>
<evidence type="ECO:0000313" key="3">
    <source>
        <dbReference type="EMBL" id="KAL3525840.1"/>
    </source>
</evidence>
<accession>A0ABD3A5L7</accession>
<sequence length="112" mass="12538">MLRRFPGDPIWATVFFFFFCGLEDPVWAHGPEKLGFIFLGRPTFSLSEENPSAAATEDAVAQDIHDKEEAGEEAEAEQADTLLDPNAHRQYHPLQRQAPPLAPHQARLLSVL</sequence>
<evidence type="ECO:0000313" key="4">
    <source>
        <dbReference type="Proteomes" id="UP001630127"/>
    </source>
</evidence>
<evidence type="ECO:0000256" key="1">
    <source>
        <dbReference type="SAM" id="MobiDB-lite"/>
    </source>
</evidence>
<feature type="signal peptide" evidence="2">
    <location>
        <begin position="1"/>
        <end position="28"/>
    </location>
</feature>
<organism evidence="3 4">
    <name type="scientific">Cinchona calisaya</name>
    <dbReference type="NCBI Taxonomy" id="153742"/>
    <lineage>
        <taxon>Eukaryota</taxon>
        <taxon>Viridiplantae</taxon>
        <taxon>Streptophyta</taxon>
        <taxon>Embryophyta</taxon>
        <taxon>Tracheophyta</taxon>
        <taxon>Spermatophyta</taxon>
        <taxon>Magnoliopsida</taxon>
        <taxon>eudicotyledons</taxon>
        <taxon>Gunneridae</taxon>
        <taxon>Pentapetalae</taxon>
        <taxon>asterids</taxon>
        <taxon>lamiids</taxon>
        <taxon>Gentianales</taxon>
        <taxon>Rubiaceae</taxon>
        <taxon>Cinchonoideae</taxon>
        <taxon>Cinchoneae</taxon>
        <taxon>Cinchona</taxon>
    </lineage>
</organism>
<feature type="chain" id="PRO_5044854145" evidence="2">
    <location>
        <begin position="29"/>
        <end position="112"/>
    </location>
</feature>
<feature type="region of interest" description="Disordered" evidence="1">
    <location>
        <begin position="47"/>
        <end position="112"/>
    </location>
</feature>